<proteinExistence type="predicted"/>
<evidence type="ECO:0000256" key="1">
    <source>
        <dbReference type="SAM" id="Coils"/>
    </source>
</evidence>
<dbReference type="EMBL" id="FNFB01000017">
    <property type="protein sequence ID" value="SDL17732.1"/>
    <property type="molecule type" value="Genomic_DNA"/>
</dbReference>
<feature type="coiled-coil region" evidence="1">
    <location>
        <begin position="264"/>
        <end position="291"/>
    </location>
</feature>
<name>A0A1G9HXZ0_9ACTN</name>
<evidence type="ECO:0000313" key="3">
    <source>
        <dbReference type="Proteomes" id="UP000198683"/>
    </source>
</evidence>
<sequence length="358" mass="38638">MTRYAVDPVRNALVAHWSTGIGDVATDVAALPCDRDALRLANCLTYLSQVCWRCYTHPAGAADQHGPHSVGWHRQRERDSFAQVLPALVTPGARPSATRIEQAAHRVGSVLRTMDAPRLAAAVTADVTDELAAVERAELGDLSARAQQAVVLSREDASPLQVAQADTLLHEHPFGNEALVTQVEPTAAAIAAAHWLYAAATVTARRTGLHPTQTATRADRVKALAQESSAEVVAAMSTGASARQVVMPLIRHTLHLAEGHLHGVAAAKRRIDAAEELIARANADHRDLDLSLDAVYLPITSLNPARPAPDLVENLLSGIHSCWILYCGRDAVPRQHRRTEAFVAELRDEAARRREALL</sequence>
<protein>
    <submittedName>
        <fullName evidence="2">Uncharacterized protein</fullName>
    </submittedName>
</protein>
<dbReference type="RefSeq" id="WP_090769434.1">
    <property type="nucleotide sequence ID" value="NZ_FNFB01000017.1"/>
</dbReference>
<organism evidence="2 3">
    <name type="scientific">Nonomuraea maritima</name>
    <dbReference type="NCBI Taxonomy" id="683260"/>
    <lineage>
        <taxon>Bacteria</taxon>
        <taxon>Bacillati</taxon>
        <taxon>Actinomycetota</taxon>
        <taxon>Actinomycetes</taxon>
        <taxon>Streptosporangiales</taxon>
        <taxon>Streptosporangiaceae</taxon>
        <taxon>Nonomuraea</taxon>
    </lineage>
</organism>
<gene>
    <name evidence="2" type="ORF">SAMN05421874_11731</name>
</gene>
<keyword evidence="3" id="KW-1185">Reference proteome</keyword>
<evidence type="ECO:0000313" key="2">
    <source>
        <dbReference type="EMBL" id="SDL17732.1"/>
    </source>
</evidence>
<keyword evidence="1" id="KW-0175">Coiled coil</keyword>
<dbReference type="AlphaFoldDB" id="A0A1G9HXZ0"/>
<dbReference type="OrthoDB" id="3212365at2"/>
<reference evidence="2 3" key="1">
    <citation type="submission" date="2016-10" db="EMBL/GenBank/DDBJ databases">
        <authorList>
            <person name="de Groot N.N."/>
        </authorList>
    </citation>
    <scope>NUCLEOTIDE SEQUENCE [LARGE SCALE GENOMIC DNA]</scope>
    <source>
        <strain evidence="2 3">CGMCC 4.5681</strain>
    </source>
</reference>
<dbReference type="Proteomes" id="UP000198683">
    <property type="component" value="Unassembled WGS sequence"/>
</dbReference>
<accession>A0A1G9HXZ0</accession>